<reference evidence="2" key="1">
    <citation type="journal article" date="2014" name="Front. Microbiol.">
        <title>High frequency of phylogenetically diverse reductive dehalogenase-homologous genes in deep subseafloor sedimentary metagenomes.</title>
        <authorList>
            <person name="Kawai M."/>
            <person name="Futagami T."/>
            <person name="Toyoda A."/>
            <person name="Takaki Y."/>
            <person name="Nishi S."/>
            <person name="Hori S."/>
            <person name="Arai W."/>
            <person name="Tsubouchi T."/>
            <person name="Morono Y."/>
            <person name="Uchiyama I."/>
            <person name="Ito T."/>
            <person name="Fujiyama A."/>
            <person name="Inagaki F."/>
            <person name="Takami H."/>
        </authorList>
    </citation>
    <scope>NUCLEOTIDE SEQUENCE</scope>
    <source>
        <strain evidence="2">Expedition CK06-06</strain>
    </source>
</reference>
<evidence type="ECO:0000313" key="2">
    <source>
        <dbReference type="EMBL" id="GAG25841.1"/>
    </source>
</evidence>
<organism evidence="2">
    <name type="scientific">marine sediment metagenome</name>
    <dbReference type="NCBI Taxonomy" id="412755"/>
    <lineage>
        <taxon>unclassified sequences</taxon>
        <taxon>metagenomes</taxon>
        <taxon>ecological metagenomes</taxon>
    </lineage>
</organism>
<sequence length="125" mass="13968">MHLWRVAGEKPTYRISSTLFLRGLGVIYLIAFFSLWIQVDGLIGTDGILPAKNYLERVAGYYETQSPTQSPYREVPTLAWLGSSNTQLETLCVIGMLGSLLLICGFLPLPSLVLLWACYLSLFHV</sequence>
<keyword evidence="1" id="KW-0472">Membrane</keyword>
<comment type="caution">
    <text evidence="2">The sequence shown here is derived from an EMBL/GenBank/DDBJ whole genome shotgun (WGS) entry which is preliminary data.</text>
</comment>
<keyword evidence="1" id="KW-0812">Transmembrane</keyword>
<feature type="non-terminal residue" evidence="2">
    <location>
        <position position="125"/>
    </location>
</feature>
<proteinExistence type="predicted"/>
<feature type="transmembrane region" description="Helical" evidence="1">
    <location>
        <begin position="20"/>
        <end position="39"/>
    </location>
</feature>
<evidence type="ECO:0008006" key="3">
    <source>
        <dbReference type="Google" id="ProtNLM"/>
    </source>
</evidence>
<feature type="transmembrane region" description="Helical" evidence="1">
    <location>
        <begin position="93"/>
        <end position="122"/>
    </location>
</feature>
<dbReference type="EMBL" id="BARS01030796">
    <property type="protein sequence ID" value="GAG25841.1"/>
    <property type="molecule type" value="Genomic_DNA"/>
</dbReference>
<dbReference type="PANTHER" id="PTHR14463">
    <property type="entry name" value="LIPASE MATURATION FACTOR"/>
    <property type="match status" value="1"/>
</dbReference>
<evidence type="ECO:0000256" key="1">
    <source>
        <dbReference type="SAM" id="Phobius"/>
    </source>
</evidence>
<dbReference type="GO" id="GO:0051604">
    <property type="term" value="P:protein maturation"/>
    <property type="evidence" value="ECO:0007669"/>
    <property type="project" value="InterPro"/>
</dbReference>
<accession>X0XLJ3</accession>
<gene>
    <name evidence="2" type="ORF">S01H1_47988</name>
</gene>
<protein>
    <recommendedName>
        <fullName evidence="3">HTTM domain-containing protein</fullName>
    </recommendedName>
</protein>
<dbReference type="InterPro" id="IPR009613">
    <property type="entry name" value="LMF"/>
</dbReference>
<dbReference type="AlphaFoldDB" id="X0XLJ3"/>
<name>X0XLJ3_9ZZZZ</name>
<keyword evidence="1" id="KW-1133">Transmembrane helix</keyword>
<dbReference type="GO" id="GO:0005789">
    <property type="term" value="C:endoplasmic reticulum membrane"/>
    <property type="evidence" value="ECO:0007669"/>
    <property type="project" value="TreeGrafter"/>
</dbReference>